<evidence type="ECO:0000256" key="1">
    <source>
        <dbReference type="SAM" id="MobiDB-lite"/>
    </source>
</evidence>
<proteinExistence type="predicted"/>
<evidence type="ECO:0000313" key="2">
    <source>
        <dbReference type="EMBL" id="RHY89006.1"/>
    </source>
</evidence>
<evidence type="ECO:0000313" key="3">
    <source>
        <dbReference type="Proteomes" id="UP000285712"/>
    </source>
</evidence>
<reference evidence="2 3" key="1">
    <citation type="submission" date="2018-08" db="EMBL/GenBank/DDBJ databases">
        <title>Aphanomyces genome sequencing and annotation.</title>
        <authorList>
            <person name="Minardi D."/>
            <person name="Oidtmann B."/>
            <person name="Van Der Giezen M."/>
            <person name="Studholme D.J."/>
        </authorList>
    </citation>
    <scope>NUCLEOTIDE SEQUENCE [LARGE SCALE GENOMIC DNA]</scope>
    <source>
        <strain evidence="2 3">Sv</strain>
    </source>
</reference>
<gene>
    <name evidence="2" type="ORF">DYB35_012529</name>
</gene>
<dbReference type="AlphaFoldDB" id="A0A418D3R0"/>
<name>A0A418D3R0_APHAT</name>
<protein>
    <submittedName>
        <fullName evidence="2">Uncharacterized protein</fullName>
    </submittedName>
</protein>
<feature type="region of interest" description="Disordered" evidence="1">
    <location>
        <begin position="821"/>
        <end position="847"/>
    </location>
</feature>
<sequence length="886" mass="99506">MALDLCSGDHTPSRLTGVKPIRVVNTRNLAKADIASFGVHTSQLLREGKLPQLTPAPPPNAVTAWSPQAIGDWLDDAIRNLYDILYTSAKLKWGETSQTRKALNRAVAIQRTNRCTAQLRQLLRLHEAAPRTGTEYKRLAHLVEWPKWIRDPNLLPPTSNRDEVAAGLRHLLDNWIPPGEKTTRPRHLDSGLETDRKKVPHFVRDWLLQDMDRPDEVAQPFQSSAGTTWDTYHYDEDMQARCDSSLRTRSPPILGRKQMIYLAKSDTAHGVVNLDPGLPPWRPITVQSALSSRIFTVIRDYITPCIPNHEMQHGFQRDRTVQDAAVLTSLLIERAERRQEELFLISKDCLKCFDRIPGWVMEYIYLKLGVPPIPRQLMAHFLGASQIDIRTAFGWLDGGIREFGLGQGAILAVMHIGYYMDVLLRQQYSGLDPVRIVHSQHPQGTQTRTIYSLLFVNDALDIATTYAGIQDRARISNTFTGQSASGGVFGADKSFLLYLSHAHPAIALNHDHPIEWFYDPTDGLGLVHCERFSHSQRLYHFLYIANDRGSPTHDLLMESLEAYQLDSGLTDHPLAFRIPPPAADCTLLGTMLRDLANFQPALTITTQWHQPSASLPLRPNDRPIWAHLPPALSTTLISINKLHAKKVRWVGAIANDKGTMLLSLASLRTKFEWTNLTLQRFAPIWDAIPKAEPPAPPVLRQQTLQWGPHPATQPLPPPLPTPYRTSLPYLTHPLDTVTFTGDWIRSHQDPDDTTDPTLRTKRLLLAEANSLATLAHQLIPLTNYAHLIIPDSWELRDEHDRPVTGATAPWLGVVYGRRDWPKVQPENQTPAGLSSHSDSPPGTSVNGTPCPQLLLACHLLYFTRQHLKTPHTTTLGGPLPHVPRSP</sequence>
<feature type="compositionally biased region" description="Polar residues" evidence="1">
    <location>
        <begin position="825"/>
        <end position="847"/>
    </location>
</feature>
<organism evidence="2 3">
    <name type="scientific">Aphanomyces astaci</name>
    <name type="common">Crayfish plague agent</name>
    <dbReference type="NCBI Taxonomy" id="112090"/>
    <lineage>
        <taxon>Eukaryota</taxon>
        <taxon>Sar</taxon>
        <taxon>Stramenopiles</taxon>
        <taxon>Oomycota</taxon>
        <taxon>Saprolegniomycetes</taxon>
        <taxon>Saprolegniales</taxon>
        <taxon>Verrucalvaceae</taxon>
        <taxon>Aphanomyces</taxon>
    </lineage>
</organism>
<accession>A0A418D3R0</accession>
<dbReference type="VEuPathDB" id="FungiDB:H257_01786"/>
<dbReference type="Proteomes" id="UP000285712">
    <property type="component" value="Unassembled WGS sequence"/>
</dbReference>
<dbReference type="EMBL" id="QUTG01004167">
    <property type="protein sequence ID" value="RHY89006.1"/>
    <property type="molecule type" value="Genomic_DNA"/>
</dbReference>
<comment type="caution">
    <text evidence="2">The sequence shown here is derived from an EMBL/GenBank/DDBJ whole genome shotgun (WGS) entry which is preliminary data.</text>
</comment>
<dbReference type="VEuPathDB" id="FungiDB:H257_18265"/>